<keyword evidence="8 12" id="KW-1133">Transmembrane helix</keyword>
<organism evidence="17 18">
    <name type="scientific">Geodermatophilus dictyosporus</name>
    <dbReference type="NCBI Taxonomy" id="1523247"/>
    <lineage>
        <taxon>Bacteria</taxon>
        <taxon>Bacillati</taxon>
        <taxon>Actinomycetota</taxon>
        <taxon>Actinomycetes</taxon>
        <taxon>Geodermatophilales</taxon>
        <taxon>Geodermatophilaceae</taxon>
        <taxon>Geodermatophilus</taxon>
    </lineage>
</organism>
<evidence type="ECO:0000256" key="6">
    <source>
        <dbReference type="ARBA" id="ARBA00022679"/>
    </source>
</evidence>
<evidence type="ECO:0000256" key="1">
    <source>
        <dbReference type="ARBA" id="ARBA00003001"/>
    </source>
</evidence>
<dbReference type="InterPro" id="IPR042486">
    <property type="entry name" value="Arabino_trans_C_2"/>
</dbReference>
<reference evidence="18" key="1">
    <citation type="submission" date="2016-10" db="EMBL/GenBank/DDBJ databases">
        <authorList>
            <person name="Varghese N."/>
            <person name="Submissions S."/>
        </authorList>
    </citation>
    <scope>NUCLEOTIDE SEQUENCE [LARGE SCALE GENOMIC DNA]</scope>
    <source>
        <strain evidence="18">DSM 44208</strain>
    </source>
</reference>
<feature type="region of interest" description="Disordered" evidence="11">
    <location>
        <begin position="724"/>
        <end position="745"/>
    </location>
</feature>
<evidence type="ECO:0000256" key="4">
    <source>
        <dbReference type="ARBA" id="ARBA00022475"/>
    </source>
</evidence>
<evidence type="ECO:0000256" key="13">
    <source>
        <dbReference type="SAM" id="SignalP"/>
    </source>
</evidence>
<evidence type="ECO:0000256" key="5">
    <source>
        <dbReference type="ARBA" id="ARBA00022676"/>
    </source>
</evidence>
<dbReference type="Gene3D" id="2.60.120.940">
    <property type="entry name" value="EmbC, C-terminal domain, subdomain 2"/>
    <property type="match status" value="1"/>
</dbReference>
<dbReference type="GO" id="GO:0052636">
    <property type="term" value="F:arabinosyltransferase activity"/>
    <property type="evidence" value="ECO:0007669"/>
    <property type="project" value="InterPro"/>
</dbReference>
<evidence type="ECO:0000259" key="14">
    <source>
        <dbReference type="Pfam" id="PF04602"/>
    </source>
</evidence>
<comment type="subcellular location">
    <subcellularLocation>
        <location evidence="2">Cell membrane</location>
        <topology evidence="2">Multi-pass membrane protein</topology>
    </subcellularLocation>
</comment>
<evidence type="ECO:0000256" key="9">
    <source>
        <dbReference type="ARBA" id="ARBA00023136"/>
    </source>
</evidence>
<keyword evidence="5" id="KW-0328">Glycosyltransferase</keyword>
<feature type="transmembrane region" description="Helical" evidence="12">
    <location>
        <begin position="223"/>
        <end position="241"/>
    </location>
</feature>
<sequence>MVAALAGVFAVLLAVALPFAPVVADRTTVTWPSQGEQPTSTTALFVPYRPAELHAEVPCTAVQTALATGERTTLLATDVVRDEGLANGLVVDTDAGQVRVLVNGRLVQTVAPDATGCDVRVDADDTALSVVVGSGTPTVLAGEPVPEVFAFTTDLAPEQADGTTVTARTRTWFESTPSGVKTAMIGAHVVLVALSLLLLARWVVRPARRTEEQPARRVPGRAFALACDAAVLATLSLWIVIAPNTDDDGYASMTIRNGLTSGDIGNYYHWFNASEAPFTFVQHIVQPLATLSAAPLWLRLPSYLAGVLTWFAVSRGVLPVVLPGSVRGRLATVLAAVCFLAWWLPFNTGVRPEPWVALGSVTVLALLLRGTAPTARRPLLLIGAAALVAGLCLSVTPSGVIALAPVLVLLPRIWRTVRGVDDAHRSSWWTTAGVAALLAGLASSGLVVMFADQSWHGVAKATELHTAIGPNLYWYEESTRYGLLLGAGAQGTATKRLAVLLTIAVLLVVVPLLARRLPALREFPAVHVLTGSMALTFALLFTTPSKWSHHFGSLAGLGASFLTVACLVLLQVVRSRARDRVTVVVALAGAGVVALFVALSFSGANSWYLYSNLGVPWNDVPVSPFGVPLGNPATWLVLAAAATAVVHRVWSRRSGGGGVAVLAAAPALITVSAAAASVTVLLVGFTVAPLRQAQAGSYSLAATNLGTLTGVSCGIAEDVDVLLDDPDGPLTPASPEEPTDGETADGFVADAGYLPSSPPPGTPGTGPATYTWGSFEGGELATGTLVSRWFTLPELTDGQDVAVTASGRTGGANRLELEFGRAGEGTDVTPLARRTVDDGQADQPAWRPLAVAAGDVPDGADRVRVLATDASTDVGGWLAVTGPRVRTTEDLQTWLAGRGPVLPDWPLSWHVPCVENVPVVADGLAQTPTVIIGAPSAYGTAAIAYLHDQGGSFAGVSLADTTEVPSRLAGAPQEEWGHVLELNYPLGRDLYDRVTDEVTLWGWQGDR</sequence>
<feature type="transmembrane region" description="Helical" evidence="12">
    <location>
        <begin position="379"/>
        <end position="408"/>
    </location>
</feature>
<feature type="transmembrane region" description="Helical" evidence="12">
    <location>
        <begin position="354"/>
        <end position="372"/>
    </location>
</feature>
<evidence type="ECO:0000313" key="17">
    <source>
        <dbReference type="EMBL" id="SFO94441.1"/>
    </source>
</evidence>
<keyword evidence="6 17" id="KW-0808">Transferase</keyword>
<feature type="transmembrane region" description="Helical" evidence="12">
    <location>
        <begin position="428"/>
        <end position="451"/>
    </location>
</feature>
<comment type="similarity">
    <text evidence="3">Belongs to the emb family.</text>
</comment>
<feature type="transmembrane region" description="Helical" evidence="12">
    <location>
        <begin position="659"/>
        <end position="685"/>
    </location>
</feature>
<keyword evidence="13" id="KW-0732">Signal</keyword>
<feature type="transmembrane region" description="Helical" evidence="12">
    <location>
        <begin position="582"/>
        <end position="609"/>
    </location>
</feature>
<feature type="transmembrane region" description="Helical" evidence="12">
    <location>
        <begin position="300"/>
        <end position="318"/>
    </location>
</feature>
<dbReference type="InterPro" id="IPR007680">
    <property type="entry name" value="Arabino_trans_central"/>
</dbReference>
<name>A0A1I5LCJ8_9ACTN</name>
<feature type="domain" description="Arabinosyltransferase C-terminal" evidence="15">
    <location>
        <begin position="772"/>
        <end position="983"/>
    </location>
</feature>
<dbReference type="InterPro" id="IPR027451">
    <property type="entry name" value="EmbABC_dom1"/>
</dbReference>
<dbReference type="InterPro" id="IPR032731">
    <property type="entry name" value="Arabino_trans_C"/>
</dbReference>
<dbReference type="Pfam" id="PF17689">
    <property type="entry name" value="Arabino_trans_N"/>
    <property type="match status" value="1"/>
</dbReference>
<feature type="transmembrane region" description="Helical" evidence="12">
    <location>
        <begin position="629"/>
        <end position="647"/>
    </location>
</feature>
<dbReference type="EMBL" id="FOWQ01000002">
    <property type="protein sequence ID" value="SFO94441.1"/>
    <property type="molecule type" value="Genomic_DNA"/>
</dbReference>
<dbReference type="Pfam" id="PF04602">
    <property type="entry name" value="Arabinose_trans"/>
    <property type="match status" value="1"/>
</dbReference>
<feature type="domain" description="Arabinofuranosyltransferase central" evidence="14">
    <location>
        <begin position="176"/>
        <end position="647"/>
    </location>
</feature>
<protein>
    <submittedName>
        <fullName evidence="17">Arabinosyltransferase C</fullName>
    </submittedName>
</protein>
<feature type="domain" description="Arabinosyltransferas concanavalin like" evidence="16">
    <location>
        <begin position="25"/>
        <end position="167"/>
    </location>
</feature>
<dbReference type="AlphaFoldDB" id="A0A1I5LCJ8"/>
<dbReference type="GO" id="GO:0071766">
    <property type="term" value="P:Actinobacterium-type cell wall biogenesis"/>
    <property type="evidence" value="ECO:0007669"/>
    <property type="project" value="InterPro"/>
</dbReference>
<dbReference type="Proteomes" id="UP000198857">
    <property type="component" value="Unassembled WGS sequence"/>
</dbReference>
<evidence type="ECO:0000256" key="11">
    <source>
        <dbReference type="SAM" id="MobiDB-lite"/>
    </source>
</evidence>
<feature type="transmembrane region" description="Helical" evidence="12">
    <location>
        <begin position="330"/>
        <end position="348"/>
    </location>
</feature>
<keyword evidence="9 12" id="KW-0472">Membrane</keyword>
<feature type="signal peptide" evidence="13">
    <location>
        <begin position="1"/>
        <end position="24"/>
    </location>
</feature>
<keyword evidence="18" id="KW-1185">Reference proteome</keyword>
<feature type="chain" id="PRO_5038413382" evidence="13">
    <location>
        <begin position="25"/>
        <end position="1007"/>
    </location>
</feature>
<dbReference type="GO" id="GO:0005886">
    <property type="term" value="C:plasma membrane"/>
    <property type="evidence" value="ECO:0007669"/>
    <property type="project" value="UniProtKB-SubCell"/>
</dbReference>
<evidence type="ECO:0000256" key="3">
    <source>
        <dbReference type="ARBA" id="ARBA00008195"/>
    </source>
</evidence>
<evidence type="ECO:0000259" key="15">
    <source>
        <dbReference type="Pfam" id="PF14896"/>
    </source>
</evidence>
<evidence type="ECO:0000259" key="16">
    <source>
        <dbReference type="Pfam" id="PF17689"/>
    </source>
</evidence>
<evidence type="ECO:0000256" key="8">
    <source>
        <dbReference type="ARBA" id="ARBA00022989"/>
    </source>
</evidence>
<evidence type="ECO:0000256" key="10">
    <source>
        <dbReference type="ARBA" id="ARBA00023316"/>
    </source>
</evidence>
<evidence type="ECO:0000256" key="12">
    <source>
        <dbReference type="SAM" id="Phobius"/>
    </source>
</evidence>
<evidence type="ECO:0000256" key="2">
    <source>
        <dbReference type="ARBA" id="ARBA00004651"/>
    </source>
</evidence>
<feature type="transmembrane region" description="Helical" evidence="12">
    <location>
        <begin position="183"/>
        <end position="203"/>
    </location>
</feature>
<accession>A0A1I5LCJ8</accession>
<keyword evidence="10" id="KW-0961">Cell wall biogenesis/degradation</keyword>
<dbReference type="GO" id="GO:0071555">
    <property type="term" value="P:cell wall organization"/>
    <property type="evidence" value="ECO:0007669"/>
    <property type="project" value="UniProtKB-KW"/>
</dbReference>
<comment type="function">
    <text evidence="1">Arabinosyl transferase responsible for the polymerization of arabinose into the arabinan of arabinogalactan.</text>
</comment>
<keyword evidence="4" id="KW-1003">Cell membrane</keyword>
<feature type="transmembrane region" description="Helical" evidence="12">
    <location>
        <begin position="551"/>
        <end position="570"/>
    </location>
</feature>
<evidence type="ECO:0000256" key="7">
    <source>
        <dbReference type="ARBA" id="ARBA00022692"/>
    </source>
</evidence>
<dbReference type="Pfam" id="PF14896">
    <property type="entry name" value="Arabino_trans_C"/>
    <property type="match status" value="1"/>
</dbReference>
<evidence type="ECO:0000313" key="18">
    <source>
        <dbReference type="Proteomes" id="UP000198857"/>
    </source>
</evidence>
<dbReference type="STRING" id="1523247.SAMN05660464_1650"/>
<dbReference type="Gene3D" id="2.60.120.610">
    <property type="entry name" value="arabinofuranosyltransferase like domain"/>
    <property type="match status" value="1"/>
</dbReference>
<feature type="transmembrane region" description="Helical" evidence="12">
    <location>
        <begin position="495"/>
        <end position="514"/>
    </location>
</feature>
<keyword evidence="7 12" id="KW-0812">Transmembrane</keyword>
<gene>
    <name evidence="17" type="ORF">SAMN05660464_1650</name>
</gene>
<dbReference type="InterPro" id="IPR040920">
    <property type="entry name" value="Arabino_trans_N"/>
</dbReference>
<proteinExistence type="inferred from homology"/>